<reference evidence="1 2" key="1">
    <citation type="submission" date="2024-01" db="EMBL/GenBank/DDBJ databases">
        <title>Genome assemblies of Stephania.</title>
        <authorList>
            <person name="Yang L."/>
        </authorList>
    </citation>
    <scope>NUCLEOTIDE SEQUENCE [LARGE SCALE GENOMIC DNA]</scope>
    <source>
        <strain evidence="1">YNDBR</strain>
        <tissue evidence="1">Leaf</tissue>
    </source>
</reference>
<gene>
    <name evidence="1" type="ORF">Syun_027083</name>
</gene>
<name>A0AAP0HPM2_9MAGN</name>
<evidence type="ECO:0000313" key="2">
    <source>
        <dbReference type="Proteomes" id="UP001420932"/>
    </source>
</evidence>
<evidence type="ECO:0000313" key="1">
    <source>
        <dbReference type="EMBL" id="KAK9092172.1"/>
    </source>
</evidence>
<dbReference type="AlphaFoldDB" id="A0AAP0HPM2"/>
<proteinExistence type="predicted"/>
<dbReference type="EMBL" id="JBBNAF010000012">
    <property type="protein sequence ID" value="KAK9092172.1"/>
    <property type="molecule type" value="Genomic_DNA"/>
</dbReference>
<organism evidence="1 2">
    <name type="scientific">Stephania yunnanensis</name>
    <dbReference type="NCBI Taxonomy" id="152371"/>
    <lineage>
        <taxon>Eukaryota</taxon>
        <taxon>Viridiplantae</taxon>
        <taxon>Streptophyta</taxon>
        <taxon>Embryophyta</taxon>
        <taxon>Tracheophyta</taxon>
        <taxon>Spermatophyta</taxon>
        <taxon>Magnoliopsida</taxon>
        <taxon>Ranunculales</taxon>
        <taxon>Menispermaceae</taxon>
        <taxon>Menispermoideae</taxon>
        <taxon>Cissampelideae</taxon>
        <taxon>Stephania</taxon>
    </lineage>
</organism>
<accession>A0AAP0HPM2</accession>
<comment type="caution">
    <text evidence="1">The sequence shown here is derived from an EMBL/GenBank/DDBJ whole genome shotgun (WGS) entry which is preliminary data.</text>
</comment>
<keyword evidence="2" id="KW-1185">Reference proteome</keyword>
<dbReference type="Proteomes" id="UP001420932">
    <property type="component" value="Unassembled WGS sequence"/>
</dbReference>
<sequence length="68" mass="7403">MAMRLAAAQPLLRPTSSCPIEHQVDMALGPLAAPPSFRLNKQTTSEGLHEAFSKLGQVMSGMFLYDIE</sequence>
<protein>
    <submittedName>
        <fullName evidence="1">Uncharacterized protein</fullName>
    </submittedName>
</protein>